<feature type="transmembrane region" description="Helical" evidence="1">
    <location>
        <begin position="121"/>
        <end position="144"/>
    </location>
</feature>
<reference evidence="2" key="1">
    <citation type="journal article" date="2014" name="Int. J. Syst. Evol. Microbiol.">
        <title>Complete genome sequence of Corynebacterium casei LMG S-19264T (=DSM 44701T), isolated from a smear-ripened cheese.</title>
        <authorList>
            <consortium name="US DOE Joint Genome Institute (JGI-PGF)"/>
            <person name="Walter F."/>
            <person name="Albersmeier A."/>
            <person name="Kalinowski J."/>
            <person name="Ruckert C."/>
        </authorList>
    </citation>
    <scope>NUCLEOTIDE SEQUENCE</scope>
    <source>
        <strain evidence="2">KCTC 42097</strain>
    </source>
</reference>
<gene>
    <name evidence="2" type="ORF">GCM10010136_08190</name>
</gene>
<evidence type="ECO:0000256" key="1">
    <source>
        <dbReference type="SAM" id="Phobius"/>
    </source>
</evidence>
<comment type="caution">
    <text evidence="2">The sequence shown here is derived from an EMBL/GenBank/DDBJ whole genome shotgun (WGS) entry which is preliminary data.</text>
</comment>
<reference evidence="2" key="2">
    <citation type="submission" date="2020-09" db="EMBL/GenBank/DDBJ databases">
        <authorList>
            <person name="Sun Q."/>
            <person name="Kim S."/>
        </authorList>
    </citation>
    <scope>NUCLEOTIDE SEQUENCE</scope>
    <source>
        <strain evidence="2">KCTC 42097</strain>
    </source>
</reference>
<keyword evidence="1" id="KW-1133">Transmembrane helix</keyword>
<proteinExistence type="predicted"/>
<dbReference type="Proteomes" id="UP000641137">
    <property type="component" value="Unassembled WGS sequence"/>
</dbReference>
<dbReference type="EMBL" id="BMZO01000002">
    <property type="protein sequence ID" value="GHC65475.1"/>
    <property type="molecule type" value="Genomic_DNA"/>
</dbReference>
<evidence type="ECO:0000313" key="3">
    <source>
        <dbReference type="Proteomes" id="UP000641137"/>
    </source>
</evidence>
<evidence type="ECO:0000313" key="2">
    <source>
        <dbReference type="EMBL" id="GHC65475.1"/>
    </source>
</evidence>
<accession>A0A8J3DGN5</accession>
<dbReference type="AlphaFoldDB" id="A0A8J3DGN5"/>
<organism evidence="2 3">
    <name type="scientific">Limoniibacter endophyticus</name>
    <dbReference type="NCBI Taxonomy" id="1565040"/>
    <lineage>
        <taxon>Bacteria</taxon>
        <taxon>Pseudomonadati</taxon>
        <taxon>Pseudomonadota</taxon>
        <taxon>Alphaproteobacteria</taxon>
        <taxon>Hyphomicrobiales</taxon>
        <taxon>Bartonellaceae</taxon>
        <taxon>Limoniibacter</taxon>
    </lineage>
</organism>
<keyword evidence="1" id="KW-0812">Transmembrane</keyword>
<protein>
    <submittedName>
        <fullName evidence="2">Uncharacterized protein</fullName>
    </submittedName>
</protein>
<name>A0A8J3DGN5_9HYPH</name>
<sequence length="156" mass="17449">MLVAELEPVLADVPDDLDWFDFALSNGEKPRFWIDAVAHVSLGRDKRTLRFLKDTRAGRIVLAESADISAIAKVVTRYIADRMVERQRLIHGEPVGVKQGSLKKDSAQVSSTEFRRSRMSVTAAFGLVLCGLIIGLLMATGLFWDRVEPVLRYYLG</sequence>
<keyword evidence="1" id="KW-0472">Membrane</keyword>
<keyword evidence="3" id="KW-1185">Reference proteome</keyword>